<feature type="domain" description="Core-binding (CB)" evidence="7">
    <location>
        <begin position="57"/>
        <end position="136"/>
    </location>
</feature>
<proteinExistence type="inferred from homology"/>
<name>A0A5K7ZCX4_9BACT</name>
<dbReference type="InterPro" id="IPR011010">
    <property type="entry name" value="DNA_brk_join_enz"/>
</dbReference>
<dbReference type="EMBL" id="AP021875">
    <property type="protein sequence ID" value="BBO78625.1"/>
    <property type="molecule type" value="Genomic_DNA"/>
</dbReference>
<dbReference type="GO" id="GO:0015074">
    <property type="term" value="P:DNA integration"/>
    <property type="evidence" value="ECO:0007669"/>
    <property type="project" value="UniProtKB-KW"/>
</dbReference>
<dbReference type="InterPro" id="IPR013762">
    <property type="entry name" value="Integrase-like_cat_sf"/>
</dbReference>
<keyword evidence="3 5" id="KW-0238">DNA-binding</keyword>
<dbReference type="KEGG" id="dwd:DSCW_60420"/>
<evidence type="ECO:0000256" key="3">
    <source>
        <dbReference type="ARBA" id="ARBA00023125"/>
    </source>
</evidence>
<evidence type="ECO:0000313" key="8">
    <source>
        <dbReference type="EMBL" id="BBO78625.1"/>
    </source>
</evidence>
<evidence type="ECO:0000256" key="4">
    <source>
        <dbReference type="ARBA" id="ARBA00023172"/>
    </source>
</evidence>
<dbReference type="OrthoDB" id="5454015at2"/>
<reference evidence="8 9" key="1">
    <citation type="submission" date="2019-11" db="EMBL/GenBank/DDBJ databases">
        <title>Comparative genomics of hydrocarbon-degrading Desulfosarcina strains.</title>
        <authorList>
            <person name="Watanabe M."/>
            <person name="Kojima H."/>
            <person name="Fukui M."/>
        </authorList>
    </citation>
    <scope>NUCLEOTIDE SEQUENCE [LARGE SCALE GENOMIC DNA]</scope>
    <source>
        <strain evidence="8 9">PP31</strain>
    </source>
</reference>
<evidence type="ECO:0008006" key="10">
    <source>
        <dbReference type="Google" id="ProtNLM"/>
    </source>
</evidence>
<dbReference type="InterPro" id="IPR050808">
    <property type="entry name" value="Phage_Integrase"/>
</dbReference>
<sequence>MSLYFVEGKGWRYEFEHKKVRYTKAWFKKKSEAKAAEAERRKEVKNPTPEPMIPIDTDFLTLVNRRLDYVKTYNSEGHFKDVLYHCRRWVKEWQDLKCSEITHTMIEDYIIKRSKASPIVANKELQYLRALFNYGIKRKMIENNPTDQIGFLPVEKRKKYIPPKDDVVRVISMADPDTQHYLWTIVLTAGRVNEVNSLTWDDVSFTDRSITLWTRKRKNGNKEPREVPMVPKLYEILHHRFQQRKDELPWVFWHEYWCRNTRQWVRAPYKDRKKIMGTLCERANVRYFRYHAMRHLTASILDEMGIPIGTIQRILGHQNRKTTEIYLHSIGDAERKAMNKLQQVDGFSRIDATLLDKSVNMSRSFWKRKVKRPSLEILMSEINNLGFSAVGRKYGVSDNAVRKWMKGYKG</sequence>
<evidence type="ECO:0000259" key="6">
    <source>
        <dbReference type="PROSITE" id="PS51898"/>
    </source>
</evidence>
<dbReference type="PANTHER" id="PTHR30629:SF2">
    <property type="entry name" value="PROPHAGE INTEGRASE INTS-RELATED"/>
    <property type="match status" value="1"/>
</dbReference>
<dbReference type="Proteomes" id="UP000427769">
    <property type="component" value="Chromosome"/>
</dbReference>
<keyword evidence="9" id="KW-1185">Reference proteome</keyword>
<dbReference type="InterPro" id="IPR010998">
    <property type="entry name" value="Integrase_recombinase_N"/>
</dbReference>
<evidence type="ECO:0000259" key="7">
    <source>
        <dbReference type="PROSITE" id="PS51900"/>
    </source>
</evidence>
<evidence type="ECO:0000256" key="1">
    <source>
        <dbReference type="ARBA" id="ARBA00008857"/>
    </source>
</evidence>
<dbReference type="InterPro" id="IPR002104">
    <property type="entry name" value="Integrase_catalytic"/>
</dbReference>
<dbReference type="PANTHER" id="PTHR30629">
    <property type="entry name" value="PROPHAGE INTEGRASE"/>
    <property type="match status" value="1"/>
</dbReference>
<dbReference type="InterPro" id="IPR044068">
    <property type="entry name" value="CB"/>
</dbReference>
<dbReference type="GO" id="GO:0003677">
    <property type="term" value="F:DNA binding"/>
    <property type="evidence" value="ECO:0007669"/>
    <property type="project" value="UniProtKB-UniRule"/>
</dbReference>
<keyword evidence="2" id="KW-0229">DNA integration</keyword>
<accession>A0A5K7ZCX4</accession>
<dbReference type="GO" id="GO:0006310">
    <property type="term" value="P:DNA recombination"/>
    <property type="evidence" value="ECO:0007669"/>
    <property type="project" value="UniProtKB-KW"/>
</dbReference>
<dbReference type="AlphaFoldDB" id="A0A5K7ZCX4"/>
<comment type="similarity">
    <text evidence="1">Belongs to the 'phage' integrase family.</text>
</comment>
<evidence type="ECO:0000256" key="2">
    <source>
        <dbReference type="ARBA" id="ARBA00022908"/>
    </source>
</evidence>
<feature type="domain" description="Tyr recombinase" evidence="6">
    <location>
        <begin position="156"/>
        <end position="339"/>
    </location>
</feature>
<dbReference type="RefSeq" id="WP_155307240.1">
    <property type="nucleotide sequence ID" value="NZ_AP021875.1"/>
</dbReference>
<evidence type="ECO:0000256" key="5">
    <source>
        <dbReference type="PROSITE-ProRule" id="PRU01248"/>
    </source>
</evidence>
<keyword evidence="4" id="KW-0233">DNA recombination</keyword>
<dbReference type="PROSITE" id="PS51900">
    <property type="entry name" value="CB"/>
    <property type="match status" value="1"/>
</dbReference>
<dbReference type="Gene3D" id="1.10.150.130">
    <property type="match status" value="1"/>
</dbReference>
<evidence type="ECO:0000313" key="9">
    <source>
        <dbReference type="Proteomes" id="UP000427769"/>
    </source>
</evidence>
<dbReference type="SUPFAM" id="SSF56349">
    <property type="entry name" value="DNA breaking-rejoining enzymes"/>
    <property type="match status" value="1"/>
</dbReference>
<gene>
    <name evidence="8" type="ORF">DSCW_60420</name>
</gene>
<dbReference type="PROSITE" id="PS51898">
    <property type="entry name" value="TYR_RECOMBINASE"/>
    <property type="match status" value="1"/>
</dbReference>
<dbReference type="Pfam" id="PF00589">
    <property type="entry name" value="Phage_integrase"/>
    <property type="match status" value="1"/>
</dbReference>
<organism evidence="8 9">
    <name type="scientific">Desulfosarcina widdelii</name>
    <dbReference type="NCBI Taxonomy" id="947919"/>
    <lineage>
        <taxon>Bacteria</taxon>
        <taxon>Pseudomonadati</taxon>
        <taxon>Thermodesulfobacteriota</taxon>
        <taxon>Desulfobacteria</taxon>
        <taxon>Desulfobacterales</taxon>
        <taxon>Desulfosarcinaceae</taxon>
        <taxon>Desulfosarcina</taxon>
    </lineage>
</organism>
<dbReference type="Gene3D" id="1.10.443.10">
    <property type="entry name" value="Intergrase catalytic core"/>
    <property type="match status" value="1"/>
</dbReference>
<dbReference type="CDD" id="cd00796">
    <property type="entry name" value="INT_Rci_Hp1_C"/>
    <property type="match status" value="1"/>
</dbReference>
<protein>
    <recommendedName>
        <fullName evidence="10">Tyr recombinase domain-containing protein</fullName>
    </recommendedName>
</protein>